<proteinExistence type="predicted"/>
<dbReference type="EMBL" id="PXWF02000102">
    <property type="protein sequence ID" value="PWF49224.1"/>
    <property type="molecule type" value="Genomic_DNA"/>
</dbReference>
<comment type="caution">
    <text evidence="2">The sequence shown here is derived from an EMBL/GenBank/DDBJ whole genome shotgun (WGS) entry which is preliminary data.</text>
</comment>
<dbReference type="NCBIfam" id="TIGR00278">
    <property type="entry name" value="membrane protein insertion efficiency factor YidD"/>
    <property type="match status" value="1"/>
</dbReference>
<protein>
    <submittedName>
        <fullName evidence="2">Membrane protein insertion efficiency factor YidD</fullName>
    </submittedName>
</protein>
<dbReference type="AlphaFoldDB" id="A0A2U2HNX7"/>
<reference evidence="2 3" key="1">
    <citation type="submission" date="2018-04" db="EMBL/GenBank/DDBJ databases">
        <title>Massilia violaceinigra sp. nov., a novel purple-pigmented bacterium isolated from Tianshan glacier, Xinjiang, China.</title>
        <authorList>
            <person name="Wang H."/>
        </authorList>
    </citation>
    <scope>NUCLEOTIDE SEQUENCE [LARGE SCALE GENOMIC DNA]</scope>
    <source>
        <strain evidence="2 3">B448-2</strain>
    </source>
</reference>
<dbReference type="Proteomes" id="UP000241421">
    <property type="component" value="Unassembled WGS sequence"/>
</dbReference>
<dbReference type="InterPro" id="IPR002696">
    <property type="entry name" value="Membr_insert_effic_factor_YidD"/>
</dbReference>
<feature type="region of interest" description="Disordered" evidence="1">
    <location>
        <begin position="131"/>
        <end position="154"/>
    </location>
</feature>
<evidence type="ECO:0000256" key="1">
    <source>
        <dbReference type="SAM" id="MobiDB-lite"/>
    </source>
</evidence>
<dbReference type="RefSeq" id="WP_106756853.1">
    <property type="nucleotide sequence ID" value="NZ_PXWF02000102.1"/>
</dbReference>
<evidence type="ECO:0000313" key="2">
    <source>
        <dbReference type="EMBL" id="PWF49224.1"/>
    </source>
</evidence>
<gene>
    <name evidence="2" type="ORF">C7C56_007695</name>
</gene>
<name>A0A2U2HNX7_9BURK</name>
<sequence length="154" mass="16827">MHKTFSNPIDSVLRALALGLIRFYRRFISPYKGFRCAYCAMTGNASCSTLGYRAVRRYGAFQGVQVLRGRLFKCGLAYRRYHAPALRSVNRQAGFCDCDPGCDMPGTGGGGGMCDKGGKACGCATDIIDCGSSDKKKRRRDEERHIPPPSGGNR</sequence>
<dbReference type="SMART" id="SM01234">
    <property type="entry name" value="Haemolytic"/>
    <property type="match status" value="1"/>
</dbReference>
<keyword evidence="3" id="KW-1185">Reference proteome</keyword>
<dbReference type="Pfam" id="PF01809">
    <property type="entry name" value="YidD"/>
    <property type="match status" value="1"/>
</dbReference>
<dbReference type="OrthoDB" id="6629784at2"/>
<organism evidence="2 3">
    <name type="scientific">Massilia glaciei</name>
    <dbReference type="NCBI Taxonomy" id="1524097"/>
    <lineage>
        <taxon>Bacteria</taxon>
        <taxon>Pseudomonadati</taxon>
        <taxon>Pseudomonadota</taxon>
        <taxon>Betaproteobacteria</taxon>
        <taxon>Burkholderiales</taxon>
        <taxon>Oxalobacteraceae</taxon>
        <taxon>Telluria group</taxon>
        <taxon>Massilia</taxon>
    </lineage>
</organism>
<evidence type="ECO:0000313" key="3">
    <source>
        <dbReference type="Proteomes" id="UP000241421"/>
    </source>
</evidence>
<accession>A0A2U2HNX7</accession>